<dbReference type="RefSeq" id="WP_104008353.1">
    <property type="nucleotide sequence ID" value="NZ_FNVD01000009.1"/>
</dbReference>
<evidence type="ECO:0000313" key="4">
    <source>
        <dbReference type="Proteomes" id="UP000236742"/>
    </source>
</evidence>
<dbReference type="EMBL" id="FNVD01000009">
    <property type="protein sequence ID" value="SEG05055.1"/>
    <property type="molecule type" value="Genomic_DNA"/>
</dbReference>
<gene>
    <name evidence="3" type="ORF">SAMN05421751_109112</name>
</gene>
<evidence type="ECO:0000313" key="3">
    <source>
        <dbReference type="EMBL" id="SEG05055.1"/>
    </source>
</evidence>
<feature type="domain" description="AsmA" evidence="2">
    <location>
        <begin position="350"/>
        <end position="528"/>
    </location>
</feature>
<evidence type="ECO:0000256" key="1">
    <source>
        <dbReference type="SAM" id="MobiDB-lite"/>
    </source>
</evidence>
<dbReference type="PANTHER" id="PTHR30441">
    <property type="entry name" value="DUF748 DOMAIN-CONTAINING PROTEIN"/>
    <property type="match status" value="1"/>
</dbReference>
<dbReference type="GO" id="GO:0090313">
    <property type="term" value="P:regulation of protein targeting to membrane"/>
    <property type="evidence" value="ECO:0007669"/>
    <property type="project" value="TreeGrafter"/>
</dbReference>
<dbReference type="Proteomes" id="UP000236742">
    <property type="component" value="Unassembled WGS sequence"/>
</dbReference>
<evidence type="ECO:0000259" key="2">
    <source>
        <dbReference type="Pfam" id="PF05170"/>
    </source>
</evidence>
<dbReference type="Pfam" id="PF05170">
    <property type="entry name" value="AsmA"/>
    <property type="match status" value="2"/>
</dbReference>
<feature type="region of interest" description="Disordered" evidence="1">
    <location>
        <begin position="124"/>
        <end position="148"/>
    </location>
</feature>
<dbReference type="OrthoDB" id="5439561at2"/>
<organism evidence="3 4">
    <name type="scientific">Jhaorihella thermophila</name>
    <dbReference type="NCBI Taxonomy" id="488547"/>
    <lineage>
        <taxon>Bacteria</taxon>
        <taxon>Pseudomonadati</taxon>
        <taxon>Pseudomonadota</taxon>
        <taxon>Alphaproteobacteria</taxon>
        <taxon>Rhodobacterales</taxon>
        <taxon>Paracoccaceae</taxon>
        <taxon>Jhaorihella</taxon>
    </lineage>
</organism>
<keyword evidence="4" id="KW-1185">Reference proteome</keyword>
<proteinExistence type="predicted"/>
<sequence>MWLIRLIGAVLVVIALVVVGLLLLPGDRVAALVADQVEARTGRKLEFSEGVKITLWPVLGVRTGPVRLGNPDWAGPEPMLTADALTVAVSAPDLLRGEIHVREVTLRNPDLRLKLGADGRGNWELSGGSASDTVATGQGGGQTAGAGETPLTLNRLRLTGARLSYESPGAAPVELLADELSLDWPDAAGPMRLAARIRPFGDPLDVTATIARPDALLAGEVASVQARLVAPGGSATFDGQASTAGAAAGHAEVMAEDTARLLAALGQPDAAPPQGMGRKARISADITWTADGRLSLRNLGLDLDDNRLTGEADVVLGQPANVVAHLAADTLDLTPIGAGADAGAGGASGAGAGTNGWPKDPIDASALRLVNGTIRLTANRVLTPVAPLSGLDATIRIDRARAVVTVQPLSVFAGTVQGEFVANGRSGLSVAARARMDGIELQDALARLAGVKRLSGKASGQIDVLGVGNSVDAIMRSLKGQGQIGTGRGVISGIDLDRLLRSGTGTGGTTVFDSLTATFTIRDGDLFNDDLKLKLSRITAQGAGRIGLGRRDIDYLFTPVAVKQGGDRQLAISVRIKGPWDDPAIKPDLSAALDAEIKAKQDELERKAREKALEKLGRELDTPVQTPQDAEKALKDKLEKEAKKGLLKLLGQD</sequence>
<protein>
    <submittedName>
        <fullName evidence="3">AsmA protein</fullName>
    </submittedName>
</protein>
<dbReference type="InterPro" id="IPR052894">
    <property type="entry name" value="AsmA-related"/>
</dbReference>
<reference evidence="3 4" key="1">
    <citation type="submission" date="2016-10" db="EMBL/GenBank/DDBJ databases">
        <authorList>
            <person name="de Groot N.N."/>
        </authorList>
    </citation>
    <scope>NUCLEOTIDE SEQUENCE [LARGE SCALE GENOMIC DNA]</scope>
    <source>
        <strain evidence="3 4">DSM 23413</strain>
    </source>
</reference>
<dbReference type="PANTHER" id="PTHR30441:SF4">
    <property type="entry name" value="PROTEIN ASMA"/>
    <property type="match status" value="1"/>
</dbReference>
<dbReference type="AlphaFoldDB" id="A0A1H5X0Y2"/>
<dbReference type="InterPro" id="IPR007844">
    <property type="entry name" value="AsmA"/>
</dbReference>
<name>A0A1H5X0Y2_9RHOB</name>
<feature type="domain" description="AsmA" evidence="2">
    <location>
        <begin position="6"/>
        <end position="166"/>
    </location>
</feature>
<accession>A0A1H5X0Y2</accession>
<dbReference type="GO" id="GO:0005886">
    <property type="term" value="C:plasma membrane"/>
    <property type="evidence" value="ECO:0007669"/>
    <property type="project" value="TreeGrafter"/>
</dbReference>